<dbReference type="OrthoDB" id="1121111at2"/>
<keyword evidence="4" id="KW-1185">Reference proteome</keyword>
<feature type="region of interest" description="Disordered" evidence="2">
    <location>
        <begin position="21"/>
        <end position="48"/>
    </location>
</feature>
<evidence type="ECO:0000256" key="1">
    <source>
        <dbReference type="PROSITE-ProRule" id="PRU00510"/>
    </source>
</evidence>
<dbReference type="RefSeq" id="WP_147304679.1">
    <property type="nucleotide sequence ID" value="NZ_QTUC01000001.1"/>
</dbReference>
<gene>
    <name evidence="3" type="ORF">DFJ64_2337</name>
</gene>
<dbReference type="PROSITE" id="PS51128">
    <property type="entry name" value="ZF_DKSA_2"/>
    <property type="match status" value="1"/>
</dbReference>
<sequence>MDEKRARERLLAERADLLRMLERAEEAGQESQTQQEGPGDIGDVAQPLTSEATAGAIAAHLRERLAAIDRALRRLDDGTYGRSVRSGRPIPDERLEADPAAELTVEEAKEDSRT</sequence>
<accession>A0A3D9V518</accession>
<dbReference type="AlphaFoldDB" id="A0A3D9V518"/>
<dbReference type="PANTHER" id="PTHR33823">
    <property type="entry name" value="RNA POLYMERASE-BINDING TRANSCRIPTION FACTOR DKSA-RELATED"/>
    <property type="match status" value="1"/>
</dbReference>
<protein>
    <submittedName>
        <fullName evidence="3">TraR/DksA family transcriptional regulator</fullName>
    </submittedName>
</protein>
<comment type="caution">
    <text evidence="3">The sequence shown here is derived from an EMBL/GenBank/DDBJ whole genome shotgun (WGS) entry which is preliminary data.</text>
</comment>
<dbReference type="SUPFAM" id="SSF109635">
    <property type="entry name" value="DnaK suppressor protein DksA, alpha-hairpin domain"/>
    <property type="match status" value="1"/>
</dbReference>
<name>A0A3D9V518_THECX</name>
<evidence type="ECO:0000313" key="3">
    <source>
        <dbReference type="EMBL" id="REF36902.1"/>
    </source>
</evidence>
<evidence type="ECO:0000313" key="4">
    <source>
        <dbReference type="Proteomes" id="UP000256485"/>
    </source>
</evidence>
<dbReference type="Proteomes" id="UP000256485">
    <property type="component" value="Unassembled WGS sequence"/>
</dbReference>
<reference evidence="3 4" key="1">
    <citation type="submission" date="2018-08" db="EMBL/GenBank/DDBJ databases">
        <title>Sequencing the genomes of 1000 actinobacteria strains.</title>
        <authorList>
            <person name="Klenk H.-P."/>
        </authorList>
    </citation>
    <scope>NUCLEOTIDE SEQUENCE [LARGE SCALE GENOMIC DNA]</scope>
    <source>
        <strain evidence="3 4">DSM 22891</strain>
    </source>
</reference>
<organism evidence="3 4">
    <name type="scientific">Thermasporomyces composti</name>
    <dbReference type="NCBI Taxonomy" id="696763"/>
    <lineage>
        <taxon>Bacteria</taxon>
        <taxon>Bacillati</taxon>
        <taxon>Actinomycetota</taxon>
        <taxon>Actinomycetes</taxon>
        <taxon>Propionibacteriales</taxon>
        <taxon>Nocardioidaceae</taxon>
        <taxon>Thermasporomyces</taxon>
    </lineage>
</organism>
<feature type="region of interest" description="Disordered" evidence="2">
    <location>
        <begin position="78"/>
        <end position="114"/>
    </location>
</feature>
<dbReference type="InterPro" id="IPR037187">
    <property type="entry name" value="DnaK_N"/>
</dbReference>
<feature type="zinc finger region" description="dksA C4-type" evidence="1">
    <location>
        <begin position="83"/>
        <end position="107"/>
    </location>
</feature>
<dbReference type="Gene3D" id="1.20.120.910">
    <property type="entry name" value="DksA, coiled-coil domain"/>
    <property type="match status" value="1"/>
</dbReference>
<proteinExistence type="predicted"/>
<dbReference type="PANTHER" id="PTHR33823:SF4">
    <property type="entry name" value="GENERAL STRESS PROTEIN 16O"/>
    <property type="match status" value="1"/>
</dbReference>
<dbReference type="EMBL" id="QTUC01000001">
    <property type="protein sequence ID" value="REF36902.1"/>
    <property type="molecule type" value="Genomic_DNA"/>
</dbReference>
<evidence type="ECO:0000256" key="2">
    <source>
        <dbReference type="SAM" id="MobiDB-lite"/>
    </source>
</evidence>